<evidence type="ECO:0000313" key="2">
    <source>
        <dbReference type="EMBL" id="TDP98173.1"/>
    </source>
</evidence>
<dbReference type="EMBL" id="SNXZ01000003">
    <property type="protein sequence ID" value="TDP98173.1"/>
    <property type="molecule type" value="Genomic_DNA"/>
</dbReference>
<dbReference type="OrthoDB" id="3613192at2"/>
<reference evidence="2 3" key="1">
    <citation type="submission" date="2019-03" db="EMBL/GenBank/DDBJ databases">
        <title>Genomic Encyclopedia of Type Strains, Phase IV (KMG-IV): sequencing the most valuable type-strain genomes for metagenomic binning, comparative biology and taxonomic classification.</title>
        <authorList>
            <person name="Goeker M."/>
        </authorList>
    </citation>
    <scope>NUCLEOTIDE SEQUENCE [LARGE SCALE GENOMIC DNA]</scope>
    <source>
        <strain evidence="2 3">DSM 45361</strain>
    </source>
</reference>
<dbReference type="GO" id="GO:0006229">
    <property type="term" value="P:dUTP biosynthetic process"/>
    <property type="evidence" value="ECO:0007669"/>
    <property type="project" value="InterPro"/>
</dbReference>
<accession>A0A4R6SEW8</accession>
<dbReference type="NCBIfam" id="TIGR02274">
    <property type="entry name" value="dCTP_deam"/>
    <property type="match status" value="1"/>
</dbReference>
<dbReference type="Proteomes" id="UP000295444">
    <property type="component" value="Unassembled WGS sequence"/>
</dbReference>
<dbReference type="AlphaFoldDB" id="A0A4R6SEW8"/>
<protein>
    <submittedName>
        <fullName evidence="2">dCTP deaminase</fullName>
    </submittedName>
</protein>
<name>A0A4R6SEW8_LABRH</name>
<dbReference type="SUPFAM" id="SSF51283">
    <property type="entry name" value="dUTPase-like"/>
    <property type="match status" value="1"/>
</dbReference>
<comment type="caution">
    <text evidence="2">The sequence shown here is derived from an EMBL/GenBank/DDBJ whole genome shotgun (WGS) entry which is preliminary data.</text>
</comment>
<dbReference type="Pfam" id="PF22769">
    <property type="entry name" value="DCD"/>
    <property type="match status" value="1"/>
</dbReference>
<evidence type="ECO:0000313" key="3">
    <source>
        <dbReference type="Proteomes" id="UP000295444"/>
    </source>
</evidence>
<organism evidence="2 3">
    <name type="scientific">Labedaea rhizosphaerae</name>
    <dbReference type="NCBI Taxonomy" id="598644"/>
    <lineage>
        <taxon>Bacteria</taxon>
        <taxon>Bacillati</taxon>
        <taxon>Actinomycetota</taxon>
        <taxon>Actinomycetes</taxon>
        <taxon>Pseudonocardiales</taxon>
        <taxon>Pseudonocardiaceae</taxon>
        <taxon>Labedaea</taxon>
    </lineage>
</organism>
<dbReference type="InterPro" id="IPR011962">
    <property type="entry name" value="dCTP_deaminase"/>
</dbReference>
<keyword evidence="1" id="KW-0546">Nucleotide metabolism</keyword>
<dbReference type="PANTHER" id="PTHR42680:SF3">
    <property type="entry name" value="DCTP DEAMINASE"/>
    <property type="match status" value="1"/>
</dbReference>
<dbReference type="RefSeq" id="WP_133851260.1">
    <property type="nucleotide sequence ID" value="NZ_SNXZ01000003.1"/>
</dbReference>
<keyword evidence="3" id="KW-1185">Reference proteome</keyword>
<gene>
    <name evidence="2" type="ORF">EV186_1031154</name>
</gene>
<dbReference type="PANTHER" id="PTHR42680">
    <property type="entry name" value="DCTP DEAMINASE"/>
    <property type="match status" value="1"/>
</dbReference>
<dbReference type="Gene3D" id="2.70.40.10">
    <property type="match status" value="1"/>
</dbReference>
<dbReference type="InterPro" id="IPR036157">
    <property type="entry name" value="dUTPase-like_sf"/>
</dbReference>
<sequence length="187" mass="19823">MGIGVLADHEIVSAIAEGELVVSPFDADLVRPAALSVRLGAQAFVLQADEPVDIADPATHPRLVPREPDARGRLRLDPGEVLLAPTLERVALSPNLAGLLDGTSDYARLGISVVLCHQVSPGFGYPNGAILTLEIVSRLSQTVYLRPGTRIGNLMLLRCAGAHRPYSRMPANYSADTVVRASRLGAS</sequence>
<evidence type="ECO:0000256" key="1">
    <source>
        <dbReference type="ARBA" id="ARBA00023080"/>
    </source>
</evidence>
<dbReference type="GO" id="GO:0008829">
    <property type="term" value="F:dCTP deaminase activity"/>
    <property type="evidence" value="ECO:0007669"/>
    <property type="project" value="InterPro"/>
</dbReference>
<proteinExistence type="predicted"/>